<reference evidence="2" key="1">
    <citation type="journal article" date="2012" name="Nat. Biotechnol.">
        <title>Reference genome sequence of the model plant Setaria.</title>
        <authorList>
            <person name="Bennetzen J.L."/>
            <person name="Schmutz J."/>
            <person name="Wang H."/>
            <person name="Percifield R."/>
            <person name="Hawkins J."/>
            <person name="Pontaroli A.C."/>
            <person name="Estep M."/>
            <person name="Feng L."/>
            <person name="Vaughn J.N."/>
            <person name="Grimwood J."/>
            <person name="Jenkins J."/>
            <person name="Barry K."/>
            <person name="Lindquist E."/>
            <person name="Hellsten U."/>
            <person name="Deshpande S."/>
            <person name="Wang X."/>
            <person name="Wu X."/>
            <person name="Mitros T."/>
            <person name="Triplett J."/>
            <person name="Yang X."/>
            <person name="Ye C.Y."/>
            <person name="Mauro-Herrera M."/>
            <person name="Wang L."/>
            <person name="Li P."/>
            <person name="Sharma M."/>
            <person name="Sharma R."/>
            <person name="Ronald P.C."/>
            <person name="Panaud O."/>
            <person name="Kellogg E.A."/>
            <person name="Brutnell T.P."/>
            <person name="Doust A.N."/>
            <person name="Tuskan G.A."/>
            <person name="Rokhsar D."/>
            <person name="Devos K.M."/>
        </authorList>
    </citation>
    <scope>NUCLEOTIDE SEQUENCE [LARGE SCALE GENOMIC DNA]</scope>
    <source>
        <strain evidence="2">Yugu1</strain>
    </source>
</reference>
<evidence type="ECO:0000313" key="2">
    <source>
        <dbReference type="EMBL" id="RCV08497.1"/>
    </source>
</evidence>
<organism evidence="2">
    <name type="scientific">Setaria italica</name>
    <name type="common">Foxtail millet</name>
    <name type="synonym">Panicum italicum</name>
    <dbReference type="NCBI Taxonomy" id="4555"/>
    <lineage>
        <taxon>Eukaryota</taxon>
        <taxon>Viridiplantae</taxon>
        <taxon>Streptophyta</taxon>
        <taxon>Embryophyta</taxon>
        <taxon>Tracheophyta</taxon>
        <taxon>Spermatophyta</taxon>
        <taxon>Magnoliopsida</taxon>
        <taxon>Liliopsida</taxon>
        <taxon>Poales</taxon>
        <taxon>Poaceae</taxon>
        <taxon>PACMAD clade</taxon>
        <taxon>Panicoideae</taxon>
        <taxon>Panicodae</taxon>
        <taxon>Paniceae</taxon>
        <taxon>Cenchrinae</taxon>
        <taxon>Setaria</taxon>
    </lineage>
</organism>
<protein>
    <submittedName>
        <fullName evidence="2">Uncharacterized protein</fullName>
    </submittedName>
</protein>
<dbReference type="AlphaFoldDB" id="A0A368PRT8"/>
<dbReference type="EMBL" id="CM003528">
    <property type="protein sequence ID" value="RCV08497.1"/>
    <property type="molecule type" value="Genomic_DNA"/>
</dbReference>
<reference evidence="2" key="2">
    <citation type="submission" date="2015-07" db="EMBL/GenBank/DDBJ databases">
        <authorList>
            <person name="Noorani M."/>
        </authorList>
    </citation>
    <scope>NUCLEOTIDE SEQUENCE</scope>
    <source>
        <strain evidence="2">Yugu1</strain>
    </source>
</reference>
<name>A0A368PRT8_SETIT</name>
<sequence length="116" mass="12753">MERQTRVIPTRESIAGRECWGIGAGLQRSRTRTSATSLLPPARCRADLPDRYLGGVLPGLLSARPRRITLKATPPRRSSRPHPRVARRSSLPSSVSTKKMAPRPLWSLAFPSKSSG</sequence>
<gene>
    <name evidence="2" type="ORF">SETIT_1G331200v2</name>
</gene>
<feature type="region of interest" description="Disordered" evidence="1">
    <location>
        <begin position="67"/>
        <end position="116"/>
    </location>
</feature>
<accession>A0A368PRT8</accession>
<feature type="compositionally biased region" description="Basic residues" evidence="1">
    <location>
        <begin position="77"/>
        <end position="87"/>
    </location>
</feature>
<evidence type="ECO:0000256" key="1">
    <source>
        <dbReference type="SAM" id="MobiDB-lite"/>
    </source>
</evidence>
<proteinExistence type="predicted"/>